<dbReference type="Proteomes" id="UP000215590">
    <property type="component" value="Unassembled WGS sequence"/>
</dbReference>
<evidence type="ECO:0000313" key="1">
    <source>
        <dbReference type="EMBL" id="OYR21092.1"/>
    </source>
</evidence>
<protein>
    <submittedName>
        <fullName evidence="1">Uncharacterized protein</fullName>
    </submittedName>
</protein>
<name>A0A256G1Z5_9HYPH</name>
<organism evidence="1 2">
    <name type="scientific">Brucella thiophenivorans</name>
    <dbReference type="NCBI Taxonomy" id="571255"/>
    <lineage>
        <taxon>Bacteria</taxon>
        <taxon>Pseudomonadati</taxon>
        <taxon>Pseudomonadota</taxon>
        <taxon>Alphaproteobacteria</taxon>
        <taxon>Hyphomicrobiales</taxon>
        <taxon>Brucellaceae</taxon>
        <taxon>Brucella/Ochrobactrum group</taxon>
        <taxon>Brucella</taxon>
    </lineage>
</organism>
<dbReference type="AlphaFoldDB" id="A0A256G1Z5"/>
<proteinExistence type="predicted"/>
<dbReference type="EMBL" id="NNRJ01000012">
    <property type="protein sequence ID" value="OYR21092.1"/>
    <property type="molecule type" value="Genomic_DNA"/>
</dbReference>
<comment type="caution">
    <text evidence="1">The sequence shown here is derived from an EMBL/GenBank/DDBJ whole genome shotgun (WGS) entry which is preliminary data.</text>
</comment>
<accession>A0A256G1Z5</accession>
<gene>
    <name evidence="1" type="ORF">CEV31_0713</name>
</gene>
<sequence>MVRVKDGRNPRKDMGDCLSVVMRRAATVFTFIPGLSS</sequence>
<keyword evidence="2" id="KW-1185">Reference proteome</keyword>
<reference evidence="1 2" key="1">
    <citation type="submission" date="2017-07" db="EMBL/GenBank/DDBJ databases">
        <title>Phylogenetic study on the rhizospheric bacterium Ochrobactrum sp. A44.</title>
        <authorList>
            <person name="Krzyzanowska D.M."/>
            <person name="Ossowicki A."/>
            <person name="Rajewska M."/>
            <person name="Maciag T."/>
            <person name="Kaczynski Z."/>
            <person name="Czerwicka M."/>
            <person name="Jafra S."/>
        </authorList>
    </citation>
    <scope>NUCLEOTIDE SEQUENCE [LARGE SCALE GENOMIC DNA]</scope>
    <source>
        <strain evidence="1 2">DSM 7216</strain>
    </source>
</reference>
<evidence type="ECO:0000313" key="2">
    <source>
        <dbReference type="Proteomes" id="UP000215590"/>
    </source>
</evidence>